<sequence>MASASLLRSLFGLIIVISIQIPKDAIEVNLITSQRIILRALKRKKRKLISQFALL</sequence>
<protein>
    <submittedName>
        <fullName evidence="1">Uncharacterized protein</fullName>
    </submittedName>
</protein>
<dbReference type="Proteomes" id="UP001295420">
    <property type="component" value="Unassembled WGS sequence"/>
</dbReference>
<organism evidence="1 2">
    <name type="scientific">Vibrio owensii</name>
    <dbReference type="NCBI Taxonomy" id="696485"/>
    <lineage>
        <taxon>Bacteria</taxon>
        <taxon>Pseudomonadati</taxon>
        <taxon>Pseudomonadota</taxon>
        <taxon>Gammaproteobacteria</taxon>
        <taxon>Vibrionales</taxon>
        <taxon>Vibrionaceae</taxon>
        <taxon>Vibrio</taxon>
    </lineage>
</organism>
<evidence type="ECO:0000313" key="1">
    <source>
        <dbReference type="EMBL" id="CAH1525120.1"/>
    </source>
</evidence>
<reference evidence="1" key="1">
    <citation type="submission" date="2022-01" db="EMBL/GenBank/DDBJ databases">
        <authorList>
            <person name="Lagorce A."/>
        </authorList>
    </citation>
    <scope>NUCLEOTIDE SEQUENCE</scope>
    <source>
        <strain evidence="1">Th15_F1_D04</strain>
    </source>
</reference>
<comment type="caution">
    <text evidence="1">The sequence shown here is derived from an EMBL/GenBank/DDBJ whole genome shotgun (WGS) entry which is preliminary data.</text>
</comment>
<evidence type="ECO:0000313" key="2">
    <source>
        <dbReference type="Proteomes" id="UP001295420"/>
    </source>
</evidence>
<accession>A0AAU9Q2V0</accession>
<dbReference type="EMBL" id="CAKMTQ010000011">
    <property type="protein sequence ID" value="CAH1525120.1"/>
    <property type="molecule type" value="Genomic_DNA"/>
</dbReference>
<proteinExistence type="predicted"/>
<name>A0AAU9Q2V0_9VIBR</name>
<gene>
    <name evidence="1" type="ORF">THF1D04_190030</name>
</gene>
<dbReference type="AlphaFoldDB" id="A0AAU9Q2V0"/>